<keyword evidence="3" id="KW-1185">Reference proteome</keyword>
<dbReference type="OrthoDB" id="9795206at2"/>
<gene>
    <name evidence="2" type="ORF">EubceDRAFT1_2565</name>
</gene>
<dbReference type="Proteomes" id="UP000005753">
    <property type="component" value="Chromosome"/>
</dbReference>
<dbReference type="SUPFAM" id="SSF55729">
    <property type="entry name" value="Acyl-CoA N-acyltransferases (Nat)"/>
    <property type="match status" value="2"/>
</dbReference>
<dbReference type="Gene3D" id="3.40.630.30">
    <property type="match status" value="2"/>
</dbReference>
<feature type="domain" description="N-acetyltransferase" evidence="1">
    <location>
        <begin position="175"/>
        <end position="320"/>
    </location>
</feature>
<dbReference type="PANTHER" id="PTHR43617">
    <property type="entry name" value="L-AMINO ACID N-ACETYLTRANSFERASE"/>
    <property type="match status" value="1"/>
</dbReference>
<organism evidence="2 3">
    <name type="scientific">Eubacterium cellulosolvens (strain ATCC 43171 / JCM 9499 / 6)</name>
    <name type="common">Cillobacterium cellulosolvens</name>
    <dbReference type="NCBI Taxonomy" id="633697"/>
    <lineage>
        <taxon>Bacteria</taxon>
        <taxon>Bacillati</taxon>
        <taxon>Bacillota</taxon>
        <taxon>Clostridia</taxon>
        <taxon>Eubacteriales</taxon>
        <taxon>Eubacteriaceae</taxon>
        <taxon>Eubacterium</taxon>
    </lineage>
</organism>
<dbReference type="eggNOG" id="COG0456">
    <property type="taxonomic scope" value="Bacteria"/>
</dbReference>
<dbReference type="InterPro" id="IPR000182">
    <property type="entry name" value="GNAT_dom"/>
</dbReference>
<protein>
    <submittedName>
        <fullName evidence="2">Acetyltransferase, ribosomal protein N-acetylase</fullName>
    </submittedName>
</protein>
<dbReference type="InterPro" id="IPR016181">
    <property type="entry name" value="Acyl_CoA_acyltransferase"/>
</dbReference>
<reference evidence="2 3" key="1">
    <citation type="submission" date="2010-08" db="EMBL/GenBank/DDBJ databases">
        <authorList>
            <consortium name="US DOE Joint Genome Institute (JGI-PGF)"/>
            <person name="Lucas S."/>
            <person name="Copeland A."/>
            <person name="Lapidus A."/>
            <person name="Cheng J.-F."/>
            <person name="Bruce D."/>
            <person name="Goodwin L."/>
            <person name="Pitluck S."/>
            <person name="Land M.L."/>
            <person name="Hauser L."/>
            <person name="Chang Y.-J."/>
            <person name="Anderson I.J."/>
            <person name="Johnson E."/>
            <person name="Mulhopadhyay B."/>
            <person name="Kyrpides N."/>
            <person name="Woyke T.J."/>
        </authorList>
    </citation>
    <scope>NUCLEOTIDE SEQUENCE [LARGE SCALE GENOMIC DNA]</scope>
    <source>
        <strain evidence="2 3">6</strain>
    </source>
</reference>
<accession>I5AWV7</accession>
<dbReference type="PANTHER" id="PTHR43617:SF31">
    <property type="entry name" value="MYCOTHIOL ACETYLTRANSFERASE"/>
    <property type="match status" value="1"/>
</dbReference>
<dbReference type="InterPro" id="IPR050276">
    <property type="entry name" value="MshD_Acetyltransferase"/>
</dbReference>
<dbReference type="GO" id="GO:0008999">
    <property type="term" value="F:protein-N-terminal-alanine acetyltransferase activity"/>
    <property type="evidence" value="ECO:0007669"/>
    <property type="project" value="TreeGrafter"/>
</dbReference>
<proteinExistence type="predicted"/>
<name>I5AWV7_EUBC6</name>
<dbReference type="EMBL" id="CM001487">
    <property type="protein sequence ID" value="EIM58280.1"/>
    <property type="molecule type" value="Genomic_DNA"/>
</dbReference>
<dbReference type="HOGENOM" id="CLU_849050_0_0_9"/>
<keyword evidence="2" id="KW-0689">Ribosomal protein</keyword>
<dbReference type="eggNOG" id="COG1670">
    <property type="taxonomic scope" value="Bacteria"/>
</dbReference>
<keyword evidence="2" id="KW-0687">Ribonucleoprotein</keyword>
<sequence length="320" mass="36968">MILRAFKEDDAQIIAAWIRSEEELYKWSADRFNKYPLSGDDINENYAPQLETGRFYPMTAVDDTGEVSGHFIIRYPREDDDSSVRFGFIIVNPDIRGKGYGKEMLRLGIEYVKKNLGATRIDLGVFDNNESARHCYEAVGFTEYARRKCELPIGIWSCSDLEIFIKKTKEECLPEKFLVLDHTYLAEMADLYKSAFFGEPWNDDWSDREQLMEYVREKSGGLHALNYGLIIDRKLVAISLGQITHWWEGTNYVLDELCVSPDCQGTGIGTRFMELIEADLKTRDVKGIFLQTDSDKPAYRFYQKNGFKDLSRHVSLFKGI</sequence>
<dbReference type="CDD" id="cd04301">
    <property type="entry name" value="NAT_SF"/>
    <property type="match status" value="2"/>
</dbReference>
<feature type="domain" description="N-acetyltransferase" evidence="1">
    <location>
        <begin position="1"/>
        <end position="170"/>
    </location>
</feature>
<reference evidence="2 3" key="2">
    <citation type="submission" date="2012-02" db="EMBL/GenBank/DDBJ databases">
        <title>Improved High-Quality Draft sequence of Eubacterium cellulosolvens 6.</title>
        <authorList>
            <consortium name="US DOE Joint Genome Institute"/>
            <person name="Lucas S."/>
            <person name="Han J."/>
            <person name="Lapidus A."/>
            <person name="Cheng J.-F."/>
            <person name="Goodwin L."/>
            <person name="Pitluck S."/>
            <person name="Peters L."/>
            <person name="Mikhailova N."/>
            <person name="Gu W."/>
            <person name="Detter J.C."/>
            <person name="Han C."/>
            <person name="Tapia R."/>
            <person name="Land M."/>
            <person name="Hauser L."/>
            <person name="Kyrpides N."/>
            <person name="Ivanova N."/>
            <person name="Pagani I."/>
            <person name="Johnson E."/>
            <person name="Mukhopadhyay B."/>
            <person name="Anderson I."/>
            <person name="Woyke T."/>
        </authorList>
    </citation>
    <scope>NUCLEOTIDE SEQUENCE [LARGE SCALE GENOMIC DNA]</scope>
    <source>
        <strain evidence="2 3">6</strain>
    </source>
</reference>
<keyword evidence="2" id="KW-0808">Transferase</keyword>
<evidence type="ECO:0000259" key="1">
    <source>
        <dbReference type="PROSITE" id="PS51186"/>
    </source>
</evidence>
<evidence type="ECO:0000313" key="3">
    <source>
        <dbReference type="Proteomes" id="UP000005753"/>
    </source>
</evidence>
<dbReference type="GO" id="GO:0005840">
    <property type="term" value="C:ribosome"/>
    <property type="evidence" value="ECO:0007669"/>
    <property type="project" value="UniProtKB-KW"/>
</dbReference>
<dbReference type="Pfam" id="PF00583">
    <property type="entry name" value="Acetyltransf_1"/>
    <property type="match status" value="2"/>
</dbReference>
<dbReference type="AlphaFoldDB" id="I5AWV7"/>
<dbReference type="PROSITE" id="PS51186">
    <property type="entry name" value="GNAT"/>
    <property type="match status" value="2"/>
</dbReference>
<dbReference type="STRING" id="633697.EubceDRAFT1_2565"/>
<evidence type="ECO:0000313" key="2">
    <source>
        <dbReference type="EMBL" id="EIM58280.1"/>
    </source>
</evidence>